<dbReference type="EMBL" id="JANPWB010000009">
    <property type="protein sequence ID" value="KAJ1156287.1"/>
    <property type="molecule type" value="Genomic_DNA"/>
</dbReference>
<name>A0AAV7RXC8_PLEWA</name>
<proteinExistence type="predicted"/>
<dbReference type="AlphaFoldDB" id="A0AAV7RXC8"/>
<comment type="caution">
    <text evidence="1">The sequence shown here is derived from an EMBL/GenBank/DDBJ whole genome shotgun (WGS) entry which is preliminary data.</text>
</comment>
<sequence>MGSPGVPYRGPVCLRKPPLSRFLAVPQGLLRTAVSRCSPGPSPLRPEGMWWELLSAALWVSVGRAQSGFRCYGCGCFGPQILVIPRAHLLRGTERS</sequence>
<protein>
    <submittedName>
        <fullName evidence="1">Uncharacterized protein</fullName>
    </submittedName>
</protein>
<gene>
    <name evidence="1" type="ORF">NDU88_009011</name>
</gene>
<reference evidence="1" key="1">
    <citation type="journal article" date="2022" name="bioRxiv">
        <title>Sequencing and chromosome-scale assembly of the giantPleurodeles waltlgenome.</title>
        <authorList>
            <person name="Brown T."/>
            <person name="Elewa A."/>
            <person name="Iarovenko S."/>
            <person name="Subramanian E."/>
            <person name="Araus A.J."/>
            <person name="Petzold A."/>
            <person name="Susuki M."/>
            <person name="Suzuki K.-i.T."/>
            <person name="Hayashi T."/>
            <person name="Toyoda A."/>
            <person name="Oliveira C."/>
            <person name="Osipova E."/>
            <person name="Leigh N.D."/>
            <person name="Simon A."/>
            <person name="Yun M.H."/>
        </authorList>
    </citation>
    <scope>NUCLEOTIDE SEQUENCE</scope>
    <source>
        <strain evidence="1">20211129_DDA</strain>
        <tissue evidence="1">Liver</tissue>
    </source>
</reference>
<evidence type="ECO:0000313" key="2">
    <source>
        <dbReference type="Proteomes" id="UP001066276"/>
    </source>
</evidence>
<dbReference type="Proteomes" id="UP001066276">
    <property type="component" value="Chromosome 5"/>
</dbReference>
<evidence type="ECO:0000313" key="1">
    <source>
        <dbReference type="EMBL" id="KAJ1156287.1"/>
    </source>
</evidence>
<accession>A0AAV7RXC8</accession>
<organism evidence="1 2">
    <name type="scientific">Pleurodeles waltl</name>
    <name type="common">Iberian ribbed newt</name>
    <dbReference type="NCBI Taxonomy" id="8319"/>
    <lineage>
        <taxon>Eukaryota</taxon>
        <taxon>Metazoa</taxon>
        <taxon>Chordata</taxon>
        <taxon>Craniata</taxon>
        <taxon>Vertebrata</taxon>
        <taxon>Euteleostomi</taxon>
        <taxon>Amphibia</taxon>
        <taxon>Batrachia</taxon>
        <taxon>Caudata</taxon>
        <taxon>Salamandroidea</taxon>
        <taxon>Salamandridae</taxon>
        <taxon>Pleurodelinae</taxon>
        <taxon>Pleurodeles</taxon>
    </lineage>
</organism>
<keyword evidence="2" id="KW-1185">Reference proteome</keyword>